<dbReference type="Gene3D" id="3.40.50.1380">
    <property type="entry name" value="Methylglyoxal synthase-like domain"/>
    <property type="match status" value="1"/>
</dbReference>
<dbReference type="CDD" id="cd01421">
    <property type="entry name" value="IMPCH"/>
    <property type="match status" value="1"/>
</dbReference>
<evidence type="ECO:0000256" key="4">
    <source>
        <dbReference type="ARBA" id="ARBA00046691"/>
    </source>
</evidence>
<comment type="catalytic activity">
    <reaction evidence="1">
        <text>10-formyldihydrofolate + 5-amino-1-(5-phospho-beta-D-ribosyl)imidazole-4-carboxamide = 5-formamido-1-(5-phospho-D-ribosyl)imidazole-4-carboxamide + 7,8-dihydrofolate</text>
        <dbReference type="Rhea" id="RHEA:59144"/>
        <dbReference type="ChEBI" id="CHEBI:57451"/>
        <dbReference type="ChEBI" id="CHEBI:57452"/>
        <dbReference type="ChEBI" id="CHEBI:58467"/>
        <dbReference type="ChEBI" id="CHEBI:58475"/>
    </reaction>
    <physiologicalReaction direction="left-to-right" evidence="1">
        <dbReference type="Rhea" id="RHEA:59145"/>
    </physiologicalReaction>
</comment>
<comment type="subunit">
    <text evidence="4">Homodimer. Associates with internalized INSR complexes on Golgi/endosomal membranes. Interacts with INSR; ATIC together with PRKAA2/AMPK2 and HACD3/PTPLAD1 is proposed to be part of a signaling network regulating INSR autophosphorylation and endocytosis.</text>
</comment>
<evidence type="ECO:0000313" key="8">
    <source>
        <dbReference type="Proteomes" id="UP000887564"/>
    </source>
</evidence>
<keyword evidence="8" id="KW-1185">Reference proteome</keyword>
<comment type="catalytic activity">
    <reaction evidence="5">
        <text>(6R)-10-formyltetrahydrofolate + 5-amino-1-(5-phospho-beta-D-ribosyl)imidazole-4-carboxamide = 5-formamido-1-(5-phospho-D-ribosyl)imidazole-4-carboxamide + (6S)-5,6,7,8-tetrahydrofolate</text>
        <dbReference type="Rhea" id="RHEA:22192"/>
        <dbReference type="ChEBI" id="CHEBI:57453"/>
        <dbReference type="ChEBI" id="CHEBI:58467"/>
        <dbReference type="ChEBI" id="CHEBI:58475"/>
        <dbReference type="ChEBI" id="CHEBI:195366"/>
        <dbReference type="EC" id="2.1.2.3"/>
    </reaction>
    <physiologicalReaction direction="left-to-right" evidence="5">
        <dbReference type="Rhea" id="RHEA:22193"/>
    </physiologicalReaction>
</comment>
<dbReference type="GO" id="GO:0003937">
    <property type="term" value="F:IMP cyclohydrolase activity"/>
    <property type="evidence" value="ECO:0007669"/>
    <property type="project" value="UniProtKB-EC"/>
</dbReference>
<dbReference type="PANTHER" id="PTHR11692:SF0">
    <property type="entry name" value="BIFUNCTIONAL PURINE BIOSYNTHESIS PROTEIN ATIC"/>
    <property type="match status" value="1"/>
</dbReference>
<comment type="catalytic activity">
    <reaction evidence="6">
        <text>IMP + H2O = 5-formamido-1-(5-phospho-D-ribosyl)imidazole-4-carboxamide</text>
        <dbReference type="Rhea" id="RHEA:18445"/>
        <dbReference type="ChEBI" id="CHEBI:15377"/>
        <dbReference type="ChEBI" id="CHEBI:58053"/>
        <dbReference type="ChEBI" id="CHEBI:58467"/>
        <dbReference type="EC" id="3.5.4.10"/>
    </reaction>
    <physiologicalReaction direction="right-to-left" evidence="6">
        <dbReference type="Rhea" id="RHEA:18447"/>
    </physiologicalReaction>
</comment>
<dbReference type="InterPro" id="IPR011607">
    <property type="entry name" value="MGS-like_dom"/>
</dbReference>
<dbReference type="InterPro" id="IPR002695">
    <property type="entry name" value="PurH-like"/>
</dbReference>
<evidence type="ECO:0000256" key="3">
    <source>
        <dbReference type="ARBA" id="ARBA00032307"/>
    </source>
</evidence>
<dbReference type="GO" id="GO:0006189">
    <property type="term" value="P:'de novo' IMP biosynthetic process"/>
    <property type="evidence" value="ECO:0007669"/>
    <property type="project" value="TreeGrafter"/>
</dbReference>
<feature type="domain" description="MGS-like" evidence="7">
    <location>
        <begin position="8"/>
        <end position="152"/>
    </location>
</feature>
<accession>A0A914R9Y6</accession>
<evidence type="ECO:0000313" key="9">
    <source>
        <dbReference type="WBParaSite" id="PEQ_0000329401-mRNA-1"/>
    </source>
</evidence>
<dbReference type="InterPro" id="IPR036914">
    <property type="entry name" value="MGS-like_dom_sf"/>
</dbReference>
<dbReference type="AlphaFoldDB" id="A0A914R9Y6"/>
<dbReference type="PROSITE" id="PS51855">
    <property type="entry name" value="MGS"/>
    <property type="match status" value="1"/>
</dbReference>
<sequence length="185" mass="20357">MFSMDFIFVFGDIYVCFPLLSVSDKRGLVDFAQKLQEVGLDLVASGGTRKLLEENGLAVRLEIGSQPVIRSEFHYIAFGDFNANGSSSSTFGDNNANHFKKVALVACNLYPFAATVSKPDCTLDNAIDNIDIGGVTLLRAAAKNFQRVTVVCDPDDYGIVAHQVGTYFVRELHSARCSFIYVHRM</sequence>
<dbReference type="GO" id="GO:0005829">
    <property type="term" value="C:cytosol"/>
    <property type="evidence" value="ECO:0007669"/>
    <property type="project" value="TreeGrafter"/>
</dbReference>
<evidence type="ECO:0000256" key="1">
    <source>
        <dbReference type="ARBA" id="ARBA00000945"/>
    </source>
</evidence>
<reference evidence="9" key="1">
    <citation type="submission" date="2022-11" db="UniProtKB">
        <authorList>
            <consortium name="WormBaseParasite"/>
        </authorList>
    </citation>
    <scope>IDENTIFICATION</scope>
</reference>
<evidence type="ECO:0000256" key="6">
    <source>
        <dbReference type="ARBA" id="ARBA00048341"/>
    </source>
</evidence>
<name>A0A914R9Y6_PAREQ</name>
<evidence type="ECO:0000259" key="7">
    <source>
        <dbReference type="PROSITE" id="PS51855"/>
    </source>
</evidence>
<dbReference type="SUPFAM" id="SSF52335">
    <property type="entry name" value="Methylglyoxal synthase-like"/>
    <property type="match status" value="1"/>
</dbReference>
<organism evidence="8 9">
    <name type="scientific">Parascaris equorum</name>
    <name type="common">Equine roundworm</name>
    <dbReference type="NCBI Taxonomy" id="6256"/>
    <lineage>
        <taxon>Eukaryota</taxon>
        <taxon>Metazoa</taxon>
        <taxon>Ecdysozoa</taxon>
        <taxon>Nematoda</taxon>
        <taxon>Chromadorea</taxon>
        <taxon>Rhabditida</taxon>
        <taxon>Spirurina</taxon>
        <taxon>Ascaridomorpha</taxon>
        <taxon>Ascaridoidea</taxon>
        <taxon>Ascarididae</taxon>
        <taxon>Parascaris</taxon>
    </lineage>
</organism>
<evidence type="ECO:0000256" key="5">
    <source>
        <dbReference type="ARBA" id="ARBA00047515"/>
    </source>
</evidence>
<dbReference type="GO" id="GO:0004643">
    <property type="term" value="F:phosphoribosylaminoimidazolecarboxamide formyltransferase activity"/>
    <property type="evidence" value="ECO:0007669"/>
    <property type="project" value="UniProtKB-EC"/>
</dbReference>
<evidence type="ECO:0000256" key="2">
    <source>
        <dbReference type="ARBA" id="ARBA00017905"/>
    </source>
</evidence>
<proteinExistence type="predicted"/>
<protein>
    <recommendedName>
        <fullName evidence="2">Bifunctional purine biosynthesis protein ATIC</fullName>
    </recommendedName>
    <alternativeName>
        <fullName evidence="3">AICAR transformylase/inosine monophosphate cyclohydrolase</fullName>
    </alternativeName>
</protein>
<dbReference type="Pfam" id="PF02142">
    <property type="entry name" value="MGS"/>
    <property type="match status" value="1"/>
</dbReference>
<dbReference type="Proteomes" id="UP000887564">
    <property type="component" value="Unplaced"/>
</dbReference>
<dbReference type="SMART" id="SM00851">
    <property type="entry name" value="MGS"/>
    <property type="match status" value="1"/>
</dbReference>
<dbReference type="WBParaSite" id="PEQ_0000329401-mRNA-1">
    <property type="protein sequence ID" value="PEQ_0000329401-mRNA-1"/>
    <property type="gene ID" value="PEQ_0000329401"/>
</dbReference>
<dbReference type="PANTHER" id="PTHR11692">
    <property type="entry name" value="BIFUNCTIONAL PURINE BIOSYNTHESIS PROTEIN PURH"/>
    <property type="match status" value="1"/>
</dbReference>